<reference evidence="2" key="1">
    <citation type="journal article" date="2020" name="Mol. Plant Microbe">
        <title>Rhizobial microsymbionts of the narrowly endemic Oxytropis species growing in Kamchatka are characterized by significant genetic diversity and possess a set of genes that are associated with T3SS and T6SS secretion systems and can affect the development of symbiosis.</title>
        <authorList>
            <person name="Safronova V."/>
            <person name="Guro P."/>
            <person name="Sazanova A."/>
            <person name="Kuznetsova I."/>
            <person name="Belimov A."/>
            <person name="Yakubov V."/>
            <person name="Chirak E."/>
            <person name="Afonin A."/>
            <person name="Gogolev Y."/>
            <person name="Andronov E."/>
            <person name="Tikhonovich I."/>
        </authorList>
    </citation>
    <scope>NUCLEOTIDE SEQUENCE [LARGE SCALE GENOMIC DNA]</scope>
    <source>
        <strain evidence="2">583</strain>
    </source>
</reference>
<gene>
    <name evidence="1" type="ORF">HB778_31760</name>
</gene>
<protein>
    <submittedName>
        <fullName evidence="1">DUF982 domain-containing protein</fullName>
    </submittedName>
</protein>
<dbReference type="InterPro" id="IPR010385">
    <property type="entry name" value="DUF982"/>
</dbReference>
<organism evidence="1 2">
    <name type="scientific">Mesorhizobium huakuii</name>
    <dbReference type="NCBI Taxonomy" id="28104"/>
    <lineage>
        <taxon>Bacteria</taxon>
        <taxon>Pseudomonadati</taxon>
        <taxon>Pseudomonadota</taxon>
        <taxon>Alphaproteobacteria</taxon>
        <taxon>Hyphomicrobiales</taxon>
        <taxon>Phyllobacteriaceae</taxon>
        <taxon>Mesorhizobium</taxon>
    </lineage>
</organism>
<dbReference type="Proteomes" id="UP000515465">
    <property type="component" value="Chromosome"/>
</dbReference>
<dbReference type="AlphaFoldDB" id="A0A7G6T402"/>
<name>A0A7G6T402_9HYPH</name>
<dbReference type="EMBL" id="CP050296">
    <property type="protein sequence ID" value="QND61484.1"/>
    <property type="molecule type" value="Genomic_DNA"/>
</dbReference>
<evidence type="ECO:0000313" key="1">
    <source>
        <dbReference type="EMBL" id="QND61484.1"/>
    </source>
</evidence>
<dbReference type="Pfam" id="PF06169">
    <property type="entry name" value="DUF982"/>
    <property type="match status" value="1"/>
</dbReference>
<dbReference type="Gene3D" id="6.10.250.730">
    <property type="match status" value="1"/>
</dbReference>
<proteinExistence type="predicted"/>
<sequence>MRVGFSDVLGAIEQLQKWTKHGLHWNRAMRVCIAALAGEASPQEARRCFRLAAKEEGRGSS</sequence>
<accession>A0A7G6T402</accession>
<evidence type="ECO:0000313" key="2">
    <source>
        <dbReference type="Proteomes" id="UP000515465"/>
    </source>
</evidence>